<dbReference type="RefSeq" id="XP_028887782.1">
    <property type="nucleotide sequence ID" value="XM_029021274.1"/>
</dbReference>
<evidence type="ECO:0000256" key="1">
    <source>
        <dbReference type="SAM" id="Coils"/>
    </source>
</evidence>
<comment type="caution">
    <text evidence="3">The sequence shown here is derived from an EMBL/GenBank/DDBJ whole genome shotgun (WGS) entry which is preliminary data.</text>
</comment>
<dbReference type="AlphaFoldDB" id="A0A1X0P9X4"/>
<dbReference type="Proteomes" id="UP000192257">
    <property type="component" value="Unassembled WGS sequence"/>
</dbReference>
<organism evidence="3 4">
    <name type="scientific">Trypanosoma theileri</name>
    <dbReference type="NCBI Taxonomy" id="67003"/>
    <lineage>
        <taxon>Eukaryota</taxon>
        <taxon>Discoba</taxon>
        <taxon>Euglenozoa</taxon>
        <taxon>Kinetoplastea</taxon>
        <taxon>Metakinetoplastina</taxon>
        <taxon>Trypanosomatida</taxon>
        <taxon>Trypanosomatidae</taxon>
        <taxon>Trypanosoma</taxon>
    </lineage>
</organism>
<proteinExistence type="predicted"/>
<dbReference type="GeneID" id="39981054"/>
<name>A0A1X0P9X4_9TRYP</name>
<feature type="region of interest" description="Disordered" evidence="2">
    <location>
        <begin position="408"/>
        <end position="427"/>
    </location>
</feature>
<reference evidence="3 4" key="1">
    <citation type="submission" date="2017-03" db="EMBL/GenBank/DDBJ databases">
        <title>An alternative strategy for trypanosome survival in the mammalian bloodstream revealed through genome and transcriptome analysis of the ubiquitous bovine parasite Trypanosoma (Megatrypanum) theileri.</title>
        <authorList>
            <person name="Kelly S."/>
            <person name="Ivens A."/>
            <person name="Mott A."/>
            <person name="O'Neill E."/>
            <person name="Emms D."/>
            <person name="Macleod O."/>
            <person name="Voorheis P."/>
            <person name="Matthews J."/>
            <person name="Matthews K."/>
            <person name="Carrington M."/>
        </authorList>
    </citation>
    <scope>NUCLEOTIDE SEQUENCE [LARGE SCALE GENOMIC DNA]</scope>
    <source>
        <strain evidence="3">Edinburgh</strain>
    </source>
</reference>
<evidence type="ECO:0000256" key="2">
    <source>
        <dbReference type="SAM" id="MobiDB-lite"/>
    </source>
</evidence>
<feature type="coiled-coil region" evidence="1">
    <location>
        <begin position="133"/>
        <end position="160"/>
    </location>
</feature>
<protein>
    <submittedName>
        <fullName evidence="3">Uncharacterized protein</fullName>
    </submittedName>
</protein>
<evidence type="ECO:0000313" key="3">
    <source>
        <dbReference type="EMBL" id="ORC93716.1"/>
    </source>
</evidence>
<dbReference type="VEuPathDB" id="TriTrypDB:TM35_000015930"/>
<keyword evidence="1" id="KW-0175">Coiled coil</keyword>
<gene>
    <name evidence="3" type="ORF">TM35_000015930</name>
</gene>
<evidence type="ECO:0000313" key="4">
    <source>
        <dbReference type="Proteomes" id="UP000192257"/>
    </source>
</evidence>
<dbReference type="EMBL" id="NBCO01000001">
    <property type="protein sequence ID" value="ORC93716.1"/>
    <property type="molecule type" value="Genomic_DNA"/>
</dbReference>
<keyword evidence="4" id="KW-1185">Reference proteome</keyword>
<dbReference type="OrthoDB" id="272460at2759"/>
<accession>A0A1X0P9X4</accession>
<sequence length="527" mass="59390">MEPSSDNMPFYSSFGNFEQGYNREEAKAGMNNAFRLYQRQRRGQDRYLKELMLGTGLGVAAEKSVQDGIYEPQAALHTSSNGPIAAEAVVLDSTTKTIASDSKKNEEGTSGKKSSVAEMERLGTFPINLMKEFTKAEVKVQSLKEVEQQLKENIAVAEKSIADLCNPFTFDVILDSLSTALSIVEDGDAKIQVKLSIQEEEEEKLEGAEAVMEFAQKYITPIVLSLVTTLHATEWMLQYTMTFINSLSAKDEEEAYLQLELLAQCVRWLGKIDQFVAFSTALELKWEVYEAFSQLRDSAEEHIGSVLDSIEDDLNTVLLESFPKRRQVLLLHEGGIRERLQKVLTFLHDIESNWLPDVQLQREWKDEFLTRMLHRIHTVIAPGFLSASLGFIDESLYKLVPDDTAVGRSTQSASRRHGQSPPMVSTATQVETRRVTEELNFQQIAVSVKGSASRVVGIQLCMAARFVLRQCDAEYDKKWGFSMSNSPDAYDPVTNAAGEITRFTNSMQQRARERASQQMDALRYFFL</sequence>